<keyword evidence="9" id="KW-0285">Flavoprotein</keyword>
<evidence type="ECO:0000256" key="10">
    <source>
        <dbReference type="ARBA" id="ARBA00022827"/>
    </source>
</evidence>
<comment type="cofactor">
    <cofactor evidence="2">
        <name>FAD</name>
        <dbReference type="ChEBI" id="CHEBI:57692"/>
    </cofactor>
</comment>
<dbReference type="OrthoDB" id="9766796at2"/>
<evidence type="ECO:0000256" key="3">
    <source>
        <dbReference type="ARBA" id="ARBA00004202"/>
    </source>
</evidence>
<dbReference type="Pfam" id="PF01266">
    <property type="entry name" value="DAO"/>
    <property type="match status" value="1"/>
</dbReference>
<sequence>MKKLETDVVVIGGGSTGAGVVRDVAMRGYRTILVDRADLGQGTTGRYHGLLHSGGRYVVSDPHSATECAEENDIIERIHADAVETTGGLFVVGPDDPLDFADDWLKGAQATGVPHEEITIAEALRREPRLNPKSKRAFAVKDGTVDGWQMVWGAARSAEEYGAQILTYHEVTDIMRDGEKVLGIRATDHKTGEEIQIDCSFVINAGGPWAGQIAGMAECPDVDVVPGRGIMIAMNHRLVNQVVNRCIYPADGDILVPVHTVCIIGTTDVKVDDPDKLAIPRNEVQQMLDSGEVLVPGFRQARAIHSWSGARPLVKDSRVDLTDTRHMSRGMSIINHESRDGLSGLLTIAGGKLTTYRLMAKNIVDIMVEQLGDDRPCRTETEAVPGSKDQKNYHVTHRLDEAEKKLQKEQIVCECELMTRSQLEELIEEQPMASFDDLRRQLRLGMGPCQGGFCSIRAAGIMQESGKADVERVTELLRRFLKNRWIGLWPILYGDQVRQTALDNWIFQGTLDMDHLPEAEEAHV</sequence>
<evidence type="ECO:0000256" key="4">
    <source>
        <dbReference type="ARBA" id="ARBA00005157"/>
    </source>
</evidence>
<evidence type="ECO:0000256" key="11">
    <source>
        <dbReference type="ARBA" id="ARBA00023002"/>
    </source>
</evidence>
<dbReference type="EMBL" id="CP034438">
    <property type="protein sequence ID" value="AZN30024.1"/>
    <property type="molecule type" value="Genomic_DNA"/>
</dbReference>
<comment type="catalytic activity">
    <reaction evidence="13">
        <text>a quinone + sn-glycerol 3-phosphate = dihydroxyacetone phosphate + a quinol</text>
        <dbReference type="Rhea" id="RHEA:18977"/>
        <dbReference type="ChEBI" id="CHEBI:24646"/>
        <dbReference type="ChEBI" id="CHEBI:57597"/>
        <dbReference type="ChEBI" id="CHEBI:57642"/>
        <dbReference type="ChEBI" id="CHEBI:132124"/>
        <dbReference type="EC" id="1.1.5.3"/>
    </reaction>
</comment>
<gene>
    <name evidence="16" type="primary">glpA</name>
    <name evidence="16" type="ORF">EJO69_06660</name>
</gene>
<dbReference type="InterPro" id="IPR000447">
    <property type="entry name" value="G3P_DH_FAD-dep"/>
</dbReference>
<dbReference type="InterPro" id="IPR041854">
    <property type="entry name" value="BFD-like_2Fe2S-bd_dom_sf"/>
</dbReference>
<keyword evidence="10" id="KW-0274">FAD</keyword>
<dbReference type="Gene3D" id="3.50.50.60">
    <property type="entry name" value="FAD/NAD(P)-binding domain"/>
    <property type="match status" value="1"/>
</dbReference>
<keyword evidence="8" id="KW-1003">Cell membrane</keyword>
<keyword evidence="12" id="KW-0472">Membrane</keyword>
<evidence type="ECO:0000259" key="14">
    <source>
        <dbReference type="Pfam" id="PF01266"/>
    </source>
</evidence>
<dbReference type="GO" id="GO:0010181">
    <property type="term" value="F:FMN binding"/>
    <property type="evidence" value="ECO:0007669"/>
    <property type="project" value="InterPro"/>
</dbReference>
<feature type="domain" description="FAD dependent oxidoreductase" evidence="14">
    <location>
        <begin position="7"/>
        <end position="356"/>
    </location>
</feature>
<dbReference type="InterPro" id="IPR006076">
    <property type="entry name" value="FAD-dep_OxRdtase"/>
</dbReference>
<name>A0A3S8Z999_9ACTO</name>
<evidence type="ECO:0000256" key="2">
    <source>
        <dbReference type="ARBA" id="ARBA00001974"/>
    </source>
</evidence>
<dbReference type="RefSeq" id="WP_126040415.1">
    <property type="nucleotide sequence ID" value="NZ_CP034438.1"/>
</dbReference>
<dbReference type="GO" id="GO:0009331">
    <property type="term" value="C:glycerol-3-phosphate dehydrogenase (FAD) complex"/>
    <property type="evidence" value="ECO:0007669"/>
    <property type="project" value="InterPro"/>
</dbReference>
<evidence type="ECO:0000256" key="6">
    <source>
        <dbReference type="ARBA" id="ARBA00011331"/>
    </source>
</evidence>
<proteinExistence type="inferred from homology"/>
<dbReference type="GO" id="GO:0004368">
    <property type="term" value="F:glycerol-3-phosphate dehydrogenase (quinone) activity"/>
    <property type="evidence" value="ECO:0007669"/>
    <property type="project" value="UniProtKB-EC"/>
</dbReference>
<dbReference type="SUPFAM" id="SSF54373">
    <property type="entry name" value="FAD-linked reductases, C-terminal domain"/>
    <property type="match status" value="1"/>
</dbReference>
<dbReference type="InterPro" id="IPR007419">
    <property type="entry name" value="BFD-like_2Fe2S-bd_dom"/>
</dbReference>
<comment type="cofactor">
    <cofactor evidence="1">
        <name>FMN</name>
        <dbReference type="ChEBI" id="CHEBI:58210"/>
    </cofactor>
</comment>
<feature type="domain" description="BFD-like [2Fe-2S]-binding" evidence="15">
    <location>
        <begin position="411"/>
        <end position="464"/>
    </location>
</feature>
<evidence type="ECO:0000256" key="8">
    <source>
        <dbReference type="ARBA" id="ARBA00022475"/>
    </source>
</evidence>
<dbReference type="GO" id="GO:0050660">
    <property type="term" value="F:flavin adenine dinucleotide binding"/>
    <property type="evidence" value="ECO:0007669"/>
    <property type="project" value="InterPro"/>
</dbReference>
<dbReference type="GO" id="GO:0005886">
    <property type="term" value="C:plasma membrane"/>
    <property type="evidence" value="ECO:0007669"/>
    <property type="project" value="UniProtKB-SubCell"/>
</dbReference>
<dbReference type="PANTHER" id="PTHR11985:SF35">
    <property type="entry name" value="ANAEROBIC GLYCEROL-3-PHOSPHATE DEHYDROGENASE SUBUNIT A"/>
    <property type="match status" value="1"/>
</dbReference>
<evidence type="ECO:0000256" key="13">
    <source>
        <dbReference type="ARBA" id="ARBA00049055"/>
    </source>
</evidence>
<evidence type="ECO:0000313" key="16">
    <source>
        <dbReference type="EMBL" id="AZN30024.1"/>
    </source>
</evidence>
<protein>
    <recommendedName>
        <fullName evidence="7">glycerol-3-phosphate dehydrogenase</fullName>
        <ecNumber evidence="7">1.1.5.3</ecNumber>
    </recommendedName>
</protein>
<dbReference type="Proteomes" id="UP000270021">
    <property type="component" value="Chromosome"/>
</dbReference>
<comment type="pathway">
    <text evidence="4">Polyol metabolism; glycerol degradation via glycerol kinase pathway; glycerone phosphate from sn-glycerol 3-phosphate (anaerobic route): step 1/1.</text>
</comment>
<evidence type="ECO:0000256" key="1">
    <source>
        <dbReference type="ARBA" id="ARBA00001917"/>
    </source>
</evidence>
<reference evidence="16 17" key="1">
    <citation type="submission" date="2018-12" db="EMBL/GenBank/DDBJ databases">
        <title>Complete genome sequence of Flaviflexus salsibiostraticola KCTC 33148.</title>
        <authorList>
            <person name="Bae J.-W."/>
        </authorList>
    </citation>
    <scope>NUCLEOTIDE SEQUENCE [LARGE SCALE GENOMIC DNA]</scope>
    <source>
        <strain evidence="16 17">KCTC 33148</strain>
    </source>
</reference>
<dbReference type="CDD" id="cd19946">
    <property type="entry name" value="GlpA-like_Fer2_BFD-like"/>
    <property type="match status" value="1"/>
</dbReference>
<evidence type="ECO:0000313" key="17">
    <source>
        <dbReference type="Proteomes" id="UP000270021"/>
    </source>
</evidence>
<dbReference type="SUPFAM" id="SSF51905">
    <property type="entry name" value="FAD/NAD(P)-binding domain"/>
    <property type="match status" value="1"/>
</dbReference>
<comment type="subunit">
    <text evidence="6">Composed of a catalytic GlpA/B dimer and of membrane bound GlpC.</text>
</comment>
<comment type="subcellular location">
    <subcellularLocation>
        <location evidence="3">Cell membrane</location>
        <topology evidence="3">Peripheral membrane protein</topology>
    </subcellularLocation>
</comment>
<evidence type="ECO:0000256" key="5">
    <source>
        <dbReference type="ARBA" id="ARBA00007330"/>
    </source>
</evidence>
<dbReference type="InterPro" id="IPR036188">
    <property type="entry name" value="FAD/NAD-bd_sf"/>
</dbReference>
<evidence type="ECO:0000259" key="15">
    <source>
        <dbReference type="Pfam" id="PF04324"/>
    </source>
</evidence>
<dbReference type="Gene3D" id="1.10.10.1100">
    <property type="entry name" value="BFD-like [2Fe-2S]-binding domain"/>
    <property type="match status" value="1"/>
</dbReference>
<dbReference type="Gene3D" id="3.30.9.10">
    <property type="entry name" value="D-Amino Acid Oxidase, subunit A, domain 2"/>
    <property type="match status" value="1"/>
</dbReference>
<dbReference type="PRINTS" id="PR01001">
    <property type="entry name" value="FADG3PDH"/>
</dbReference>
<dbReference type="EC" id="1.1.5.3" evidence="7"/>
<dbReference type="NCBIfam" id="TIGR03377">
    <property type="entry name" value="glycerol3P_GlpA"/>
    <property type="match status" value="1"/>
</dbReference>
<comment type="similarity">
    <text evidence="5">Belongs to the FAD-dependent glycerol-3-phosphate dehydrogenase family.</text>
</comment>
<keyword evidence="17" id="KW-1185">Reference proteome</keyword>
<dbReference type="PANTHER" id="PTHR11985">
    <property type="entry name" value="GLYCEROL-3-PHOSPHATE DEHYDROGENASE"/>
    <property type="match status" value="1"/>
</dbReference>
<dbReference type="GO" id="GO:0046168">
    <property type="term" value="P:glycerol-3-phosphate catabolic process"/>
    <property type="evidence" value="ECO:0007669"/>
    <property type="project" value="TreeGrafter"/>
</dbReference>
<evidence type="ECO:0000256" key="12">
    <source>
        <dbReference type="ARBA" id="ARBA00023136"/>
    </source>
</evidence>
<evidence type="ECO:0000256" key="7">
    <source>
        <dbReference type="ARBA" id="ARBA00013029"/>
    </source>
</evidence>
<accession>A0A3S8Z999</accession>
<dbReference type="GO" id="GO:0019563">
    <property type="term" value="P:glycerol catabolic process"/>
    <property type="evidence" value="ECO:0007669"/>
    <property type="project" value="UniProtKB-UniPathway"/>
</dbReference>
<dbReference type="PROSITE" id="PS00978">
    <property type="entry name" value="FAD_G3PDH_2"/>
    <property type="match status" value="1"/>
</dbReference>
<dbReference type="Pfam" id="PF04324">
    <property type="entry name" value="Fer2_BFD"/>
    <property type="match status" value="1"/>
</dbReference>
<dbReference type="KEGG" id="fsl:EJO69_06660"/>
<keyword evidence="11 16" id="KW-0560">Oxidoreductase</keyword>
<dbReference type="AlphaFoldDB" id="A0A3S8Z999"/>
<dbReference type="NCBIfam" id="NF008313">
    <property type="entry name" value="PRK11101.1"/>
    <property type="match status" value="1"/>
</dbReference>
<organism evidence="16 17">
    <name type="scientific">Flaviflexus salsibiostraticola</name>
    <dbReference type="NCBI Taxonomy" id="1282737"/>
    <lineage>
        <taxon>Bacteria</taxon>
        <taxon>Bacillati</taxon>
        <taxon>Actinomycetota</taxon>
        <taxon>Actinomycetes</taxon>
        <taxon>Actinomycetales</taxon>
        <taxon>Actinomycetaceae</taxon>
        <taxon>Flaviflexus</taxon>
    </lineage>
</organism>
<dbReference type="InterPro" id="IPR017752">
    <property type="entry name" value="G3P_DH_GlpA_su"/>
</dbReference>
<evidence type="ECO:0000256" key="9">
    <source>
        <dbReference type="ARBA" id="ARBA00022630"/>
    </source>
</evidence>
<dbReference type="UniPathway" id="UPA00618">
    <property type="reaction ID" value="UER00673"/>
</dbReference>